<evidence type="ECO:0000313" key="2">
    <source>
        <dbReference type="Proteomes" id="UP000199072"/>
    </source>
</evidence>
<dbReference type="EMBL" id="FNAI01000027">
    <property type="protein sequence ID" value="SDF73888.1"/>
    <property type="molecule type" value="Genomic_DNA"/>
</dbReference>
<keyword evidence="2" id="KW-1185">Reference proteome</keyword>
<proteinExistence type="predicted"/>
<dbReference type="RefSeq" id="WP_091157498.1">
    <property type="nucleotide sequence ID" value="NZ_FNAI01000027.1"/>
</dbReference>
<dbReference type="Proteomes" id="UP000199072">
    <property type="component" value="Unassembled WGS sequence"/>
</dbReference>
<organism evidence="1 2">
    <name type="scientific">Mucilaginibacter pineti</name>
    <dbReference type="NCBI Taxonomy" id="1391627"/>
    <lineage>
        <taxon>Bacteria</taxon>
        <taxon>Pseudomonadati</taxon>
        <taxon>Bacteroidota</taxon>
        <taxon>Sphingobacteriia</taxon>
        <taxon>Sphingobacteriales</taxon>
        <taxon>Sphingobacteriaceae</taxon>
        <taxon>Mucilaginibacter</taxon>
    </lineage>
</organism>
<evidence type="ECO:0000313" key="1">
    <source>
        <dbReference type="EMBL" id="SDF73888.1"/>
    </source>
</evidence>
<sequence>MRFIDMSAVTIPTTWQQQARTNNFSPVWSYLKTTLESIVGKKCWYNESINDGSSNPVDHFRPKTAAVKVLTSKYAVLENAVWSQLFSQAQTGYPFLEFEASNYRYASGFANSAHMRESTDGITRGKWDFFPIRAGTSPATSIQNLSLEENALLDPCHDGDPELVEFNEFGGVDPSTSVLTHSWDYCRVKVSIEVYNLTYYVLANKRRESWETCERNINLMTLLYNKPNKSPEEQLSFDHLFADLIKSLSKKTEYSAVFIDCIKNFKTRKDSTVYKWLTDEIPTVLLKK</sequence>
<protein>
    <recommendedName>
        <fullName evidence="3">TIGR02646 family protein</fullName>
    </recommendedName>
</protein>
<reference evidence="1 2" key="1">
    <citation type="submission" date="2016-10" db="EMBL/GenBank/DDBJ databases">
        <authorList>
            <person name="de Groot N.N."/>
        </authorList>
    </citation>
    <scope>NUCLEOTIDE SEQUENCE [LARGE SCALE GENOMIC DNA]</scope>
    <source>
        <strain evidence="1 2">47C3B</strain>
    </source>
</reference>
<dbReference type="OrthoDB" id="5918473at2"/>
<accession>A0A1G7NII7</accession>
<dbReference type="AlphaFoldDB" id="A0A1G7NII7"/>
<dbReference type="STRING" id="1391627.SAMN05216464_12733"/>
<name>A0A1G7NII7_9SPHI</name>
<evidence type="ECO:0008006" key="3">
    <source>
        <dbReference type="Google" id="ProtNLM"/>
    </source>
</evidence>
<gene>
    <name evidence="1" type="ORF">SAMN05216464_12733</name>
</gene>